<name>A0A8J4EP46_9ACTN</name>
<keyword evidence="2" id="KW-1185">Reference proteome</keyword>
<proteinExistence type="predicted"/>
<protein>
    <submittedName>
        <fullName evidence="1">Uncharacterized protein</fullName>
    </submittedName>
</protein>
<reference evidence="2" key="1">
    <citation type="journal article" date="2021" name="Int. J. Syst. Evol. Microbiol.">
        <title>Actinocatenispora comari sp. nov., an endophytic actinomycete isolated from aerial parts of Comarum salesowianum.</title>
        <authorList>
            <person name="Oyunbileg N."/>
            <person name="Iizaka Y."/>
            <person name="Hamada M."/>
            <person name="Davaapurev B.O."/>
            <person name="Fukumoto A."/>
            <person name="Tsetseg B."/>
            <person name="Kato F."/>
            <person name="Tamura T."/>
            <person name="Batkhuu J."/>
            <person name="Anzai Y."/>
        </authorList>
    </citation>
    <scope>NUCLEOTIDE SEQUENCE [LARGE SCALE GENOMIC DNA]</scope>
    <source>
        <strain evidence="2">NUM-2625</strain>
    </source>
</reference>
<sequence length="203" mass="22339">MSGMFMQIIQGKVGDAGATMATLERWHQEVEPGATGFLGSTYGISDDGTCVIAVRFESAEAAERNSRRAEQSQWWARMERNFVDGATFHDCDDVTMLLSGGRDDAGFVQVIQGRVHGRERLHTLVEQSGDLLSRYRPDVVGATVAIDADGCFTETVAFTSEAAAREAERAPRPPDAARVIDEEMSHLDDVHYIDLREPRFVSG</sequence>
<organism evidence="1 2">
    <name type="scientific">Actinocatenispora comari</name>
    <dbReference type="NCBI Taxonomy" id="2807577"/>
    <lineage>
        <taxon>Bacteria</taxon>
        <taxon>Bacillati</taxon>
        <taxon>Actinomycetota</taxon>
        <taxon>Actinomycetes</taxon>
        <taxon>Micromonosporales</taxon>
        <taxon>Micromonosporaceae</taxon>
        <taxon>Actinocatenispora</taxon>
    </lineage>
</organism>
<accession>A0A8J4EP46</accession>
<dbReference type="RefSeq" id="WP_207126089.1">
    <property type="nucleotide sequence ID" value="NZ_BOPO01000063.1"/>
</dbReference>
<gene>
    <name evidence="1" type="ORF">NUM_36280</name>
</gene>
<evidence type="ECO:0000313" key="1">
    <source>
        <dbReference type="EMBL" id="GIL28374.1"/>
    </source>
</evidence>
<comment type="caution">
    <text evidence="1">The sequence shown here is derived from an EMBL/GenBank/DDBJ whole genome shotgun (WGS) entry which is preliminary data.</text>
</comment>
<dbReference type="EMBL" id="BOPO01000063">
    <property type="protein sequence ID" value="GIL28374.1"/>
    <property type="molecule type" value="Genomic_DNA"/>
</dbReference>
<evidence type="ECO:0000313" key="2">
    <source>
        <dbReference type="Proteomes" id="UP000614996"/>
    </source>
</evidence>
<dbReference type="Proteomes" id="UP000614996">
    <property type="component" value="Unassembled WGS sequence"/>
</dbReference>
<dbReference type="AlphaFoldDB" id="A0A8J4EP46"/>